<dbReference type="EMBL" id="DTMF01000090">
    <property type="protein sequence ID" value="HGF33425.1"/>
    <property type="molecule type" value="Genomic_DNA"/>
</dbReference>
<name>A0A7C3Z112_9BACT</name>
<dbReference type="PANTHER" id="PTHR43459">
    <property type="entry name" value="ENOYL-COA HYDRATASE"/>
    <property type="match status" value="1"/>
</dbReference>
<dbReference type="InterPro" id="IPR029045">
    <property type="entry name" value="ClpP/crotonase-like_dom_sf"/>
</dbReference>
<sequence>MPYESLRFEVKDGVGLICLNRPEDNNALTLEMARELLDAAWRCDEDPRVRSVVLTGTGKMFCAGGDLRAFAAQGENVSLYLKQVTQVFHAALSRFNWMDAPVIGAINGTAAGGGFSLALAADIAIAAESAKFTLAYTRVGLVPDGGSTYFLARLVGLRRAKEMALLNPVLSAPQALEWGLINQVVPDDQVLPAALDLAQKLAQGPTRAFGKTKRLILAGATESLESQLERESRAIAALAGSADGQEGIAAFLEKRSPRFTGR</sequence>
<dbReference type="Gene3D" id="3.90.226.10">
    <property type="entry name" value="2-enoyl-CoA Hydratase, Chain A, domain 1"/>
    <property type="match status" value="1"/>
</dbReference>
<gene>
    <name evidence="3" type="ORF">ENW96_03410</name>
</gene>
<dbReference type="InterPro" id="IPR018376">
    <property type="entry name" value="Enoyl-CoA_hyd/isom_CS"/>
</dbReference>
<dbReference type="PROSITE" id="PS00166">
    <property type="entry name" value="ENOYL_COA_HYDRATASE"/>
    <property type="match status" value="1"/>
</dbReference>
<dbReference type="AlphaFoldDB" id="A0A7C3Z112"/>
<accession>A0A7C3Z112</accession>
<dbReference type="PANTHER" id="PTHR43459:SF1">
    <property type="entry name" value="EG:BACN32G11.4 PROTEIN"/>
    <property type="match status" value="1"/>
</dbReference>
<evidence type="ECO:0000313" key="3">
    <source>
        <dbReference type="EMBL" id="HGF33425.1"/>
    </source>
</evidence>
<dbReference type="GO" id="GO:0003824">
    <property type="term" value="F:catalytic activity"/>
    <property type="evidence" value="ECO:0007669"/>
    <property type="project" value="InterPro"/>
</dbReference>
<evidence type="ECO:0000256" key="1">
    <source>
        <dbReference type="ARBA" id="ARBA00005254"/>
    </source>
</evidence>
<protein>
    <submittedName>
        <fullName evidence="3">Enoyl-CoA hydratase</fullName>
    </submittedName>
</protein>
<evidence type="ECO:0000256" key="2">
    <source>
        <dbReference type="RuleBase" id="RU003707"/>
    </source>
</evidence>
<dbReference type="CDD" id="cd06558">
    <property type="entry name" value="crotonase-like"/>
    <property type="match status" value="1"/>
</dbReference>
<organism evidence="3">
    <name type="scientific">Desulfobacca acetoxidans</name>
    <dbReference type="NCBI Taxonomy" id="60893"/>
    <lineage>
        <taxon>Bacteria</taxon>
        <taxon>Pseudomonadati</taxon>
        <taxon>Thermodesulfobacteriota</taxon>
        <taxon>Desulfobaccia</taxon>
        <taxon>Desulfobaccales</taxon>
        <taxon>Desulfobaccaceae</taxon>
        <taxon>Desulfobacca</taxon>
    </lineage>
</organism>
<dbReference type="Pfam" id="PF00378">
    <property type="entry name" value="ECH_1"/>
    <property type="match status" value="1"/>
</dbReference>
<dbReference type="Gene3D" id="1.10.12.10">
    <property type="entry name" value="Lyase 2-enoyl-coa Hydratase, Chain A, domain 2"/>
    <property type="match status" value="1"/>
</dbReference>
<proteinExistence type="inferred from homology"/>
<comment type="caution">
    <text evidence="3">The sequence shown here is derived from an EMBL/GenBank/DDBJ whole genome shotgun (WGS) entry which is preliminary data.</text>
</comment>
<dbReference type="InterPro" id="IPR001753">
    <property type="entry name" value="Enoyl-CoA_hydra/iso"/>
</dbReference>
<comment type="similarity">
    <text evidence="1 2">Belongs to the enoyl-CoA hydratase/isomerase family.</text>
</comment>
<reference evidence="3" key="1">
    <citation type="journal article" date="2020" name="mSystems">
        <title>Genome- and Community-Level Interaction Insights into Carbon Utilization and Element Cycling Functions of Hydrothermarchaeota in Hydrothermal Sediment.</title>
        <authorList>
            <person name="Zhou Z."/>
            <person name="Liu Y."/>
            <person name="Xu W."/>
            <person name="Pan J."/>
            <person name="Luo Z.H."/>
            <person name="Li M."/>
        </authorList>
    </citation>
    <scope>NUCLEOTIDE SEQUENCE [LARGE SCALE GENOMIC DNA]</scope>
    <source>
        <strain evidence="3">SpSt-897</strain>
    </source>
</reference>
<dbReference type="InterPro" id="IPR014748">
    <property type="entry name" value="Enoyl-CoA_hydra_C"/>
</dbReference>
<dbReference type="SUPFAM" id="SSF52096">
    <property type="entry name" value="ClpP/crotonase"/>
    <property type="match status" value="1"/>
</dbReference>